<accession>A0AAW0JXY1</accession>
<dbReference type="Proteomes" id="UP000237347">
    <property type="component" value="Unassembled WGS sequence"/>
</dbReference>
<evidence type="ECO:0000313" key="1">
    <source>
        <dbReference type="EMBL" id="KAK7831417.1"/>
    </source>
</evidence>
<sequence>MKHDLVEEVDGEIDLHVRENEVKSVVILCHCETVKALNSIFRQWDTQAAALWNISGEPCSRAAVNGTDFEDSMNNPAITCDCSYGGGTICHITQLYALSLFLIV</sequence>
<gene>
    <name evidence="1" type="ORF">CFP56_027470</name>
</gene>
<protein>
    <submittedName>
        <fullName evidence="1">Lrr receptor-like serine/threonine-protein kinase</fullName>
    </submittedName>
</protein>
<reference evidence="1 2" key="1">
    <citation type="journal article" date="2018" name="Sci. Data">
        <title>The draft genome sequence of cork oak.</title>
        <authorList>
            <person name="Ramos A.M."/>
            <person name="Usie A."/>
            <person name="Barbosa P."/>
            <person name="Barros P.M."/>
            <person name="Capote T."/>
            <person name="Chaves I."/>
            <person name="Simoes F."/>
            <person name="Abreu I."/>
            <person name="Carrasquinho I."/>
            <person name="Faro C."/>
            <person name="Guimaraes J.B."/>
            <person name="Mendonca D."/>
            <person name="Nobrega F."/>
            <person name="Rodrigues L."/>
            <person name="Saibo N.J.M."/>
            <person name="Varela M.C."/>
            <person name="Egas C."/>
            <person name="Matos J."/>
            <person name="Miguel C.M."/>
            <person name="Oliveira M.M."/>
            <person name="Ricardo C.P."/>
            <person name="Goncalves S."/>
        </authorList>
    </citation>
    <scope>NUCLEOTIDE SEQUENCE [LARGE SCALE GENOMIC DNA]</scope>
    <source>
        <strain evidence="2">cv. HL8</strain>
    </source>
</reference>
<keyword evidence="2" id="KW-1185">Reference proteome</keyword>
<organism evidence="1 2">
    <name type="scientific">Quercus suber</name>
    <name type="common">Cork oak</name>
    <dbReference type="NCBI Taxonomy" id="58331"/>
    <lineage>
        <taxon>Eukaryota</taxon>
        <taxon>Viridiplantae</taxon>
        <taxon>Streptophyta</taxon>
        <taxon>Embryophyta</taxon>
        <taxon>Tracheophyta</taxon>
        <taxon>Spermatophyta</taxon>
        <taxon>Magnoliopsida</taxon>
        <taxon>eudicotyledons</taxon>
        <taxon>Gunneridae</taxon>
        <taxon>Pentapetalae</taxon>
        <taxon>rosids</taxon>
        <taxon>fabids</taxon>
        <taxon>Fagales</taxon>
        <taxon>Fagaceae</taxon>
        <taxon>Quercus</taxon>
    </lineage>
</organism>
<comment type="caution">
    <text evidence="1">The sequence shown here is derived from an EMBL/GenBank/DDBJ whole genome shotgun (WGS) entry which is preliminary data.</text>
</comment>
<name>A0AAW0JXY1_QUESU</name>
<dbReference type="GO" id="GO:0016301">
    <property type="term" value="F:kinase activity"/>
    <property type="evidence" value="ECO:0007669"/>
    <property type="project" value="UniProtKB-KW"/>
</dbReference>
<evidence type="ECO:0000313" key="2">
    <source>
        <dbReference type="Proteomes" id="UP000237347"/>
    </source>
</evidence>
<proteinExistence type="predicted"/>
<dbReference type="AlphaFoldDB" id="A0AAW0JXY1"/>
<dbReference type="EMBL" id="PKMF04000445">
    <property type="protein sequence ID" value="KAK7831417.1"/>
    <property type="molecule type" value="Genomic_DNA"/>
</dbReference>